<proteinExistence type="predicted"/>
<accession>A0A2P2DVK6</accession>
<feature type="region of interest" description="Disordered" evidence="1">
    <location>
        <begin position="35"/>
        <end position="80"/>
    </location>
</feature>
<reference evidence="3 4" key="1">
    <citation type="submission" date="2018-02" db="EMBL/GenBank/DDBJ databases">
        <title>Novel Leptospira species isolated from soil and water in Japan.</title>
        <authorList>
            <person name="Nakao R."/>
            <person name="Masuzawa T."/>
        </authorList>
    </citation>
    <scope>NUCLEOTIDE SEQUENCE [LARGE SCALE GENOMIC DNA]</scope>
    <source>
        <strain evidence="3 4">YH101</strain>
    </source>
</reference>
<evidence type="ECO:0000256" key="2">
    <source>
        <dbReference type="SAM" id="Phobius"/>
    </source>
</evidence>
<keyword evidence="2" id="KW-1133">Transmembrane helix</keyword>
<comment type="caution">
    <text evidence="3">The sequence shown here is derived from an EMBL/GenBank/DDBJ whole genome shotgun (WGS) entry which is preliminary data.</text>
</comment>
<evidence type="ECO:0000313" key="4">
    <source>
        <dbReference type="Proteomes" id="UP000245133"/>
    </source>
</evidence>
<keyword evidence="2" id="KW-0472">Membrane</keyword>
<keyword evidence="2" id="KW-0812">Transmembrane</keyword>
<gene>
    <name evidence="3" type="ORF">LPTSP4_01710</name>
</gene>
<evidence type="ECO:0000256" key="1">
    <source>
        <dbReference type="SAM" id="MobiDB-lite"/>
    </source>
</evidence>
<evidence type="ECO:0000313" key="3">
    <source>
        <dbReference type="EMBL" id="GBF48671.1"/>
    </source>
</evidence>
<dbReference type="RefSeq" id="WP_108972749.1">
    <property type="nucleotide sequence ID" value="NZ_BFBB01000002.1"/>
</dbReference>
<organism evidence="3 4">
    <name type="scientific">Leptospira ryugenii</name>
    <dbReference type="NCBI Taxonomy" id="1917863"/>
    <lineage>
        <taxon>Bacteria</taxon>
        <taxon>Pseudomonadati</taxon>
        <taxon>Spirochaetota</taxon>
        <taxon>Spirochaetia</taxon>
        <taxon>Leptospirales</taxon>
        <taxon>Leptospiraceae</taxon>
        <taxon>Leptospira</taxon>
    </lineage>
</organism>
<name>A0A2P2DVK6_9LEPT</name>
<feature type="transmembrane region" description="Helical" evidence="2">
    <location>
        <begin position="7"/>
        <end position="25"/>
    </location>
</feature>
<dbReference type="AlphaFoldDB" id="A0A2P2DVK6"/>
<feature type="compositionally biased region" description="Polar residues" evidence="1">
    <location>
        <begin position="151"/>
        <end position="166"/>
    </location>
</feature>
<dbReference type="Proteomes" id="UP000245133">
    <property type="component" value="Unassembled WGS sequence"/>
</dbReference>
<sequence length="227" mass="26129">MNERNKWIWGGLAVIAVGLFAYLLFDANSEKNGQKFSSKQWEKDSSDSISANSLFDEPEFSDAPRPDDDELGQAETLWPFALEKKPNRKEQVKEEWREFAAKYPNNFYIPREMRPSLTAEQEKENQVLLEDFTAVDASIAAELSRGKWSEPGSNPSAEPSSRPTASKQKAYFDFKIHELESRIQMIEYWMEKQPSLGAEKATAERDLKLWRQELSSLQEVRNSVPKT</sequence>
<dbReference type="OrthoDB" id="344756at2"/>
<dbReference type="EMBL" id="BFBB01000002">
    <property type="protein sequence ID" value="GBF48671.1"/>
    <property type="molecule type" value="Genomic_DNA"/>
</dbReference>
<feature type="region of interest" description="Disordered" evidence="1">
    <location>
        <begin position="143"/>
        <end position="166"/>
    </location>
</feature>
<protein>
    <submittedName>
        <fullName evidence="3">Uncharacterized protein</fullName>
    </submittedName>
</protein>
<keyword evidence="4" id="KW-1185">Reference proteome</keyword>